<dbReference type="PIRSF" id="PIRSF004846">
    <property type="entry name" value="ModA"/>
    <property type="match status" value="1"/>
</dbReference>
<dbReference type="AlphaFoldDB" id="A0A1G8KCY2"/>
<name>A0A1G8KCY2_9SPHI</name>
<dbReference type="PANTHER" id="PTHR30632:SF14">
    <property type="entry name" value="TUNGSTATE_MOLYBDATE_CHROMATE-BINDING PROTEIN MODA"/>
    <property type="match status" value="1"/>
</dbReference>
<dbReference type="PANTHER" id="PTHR30632">
    <property type="entry name" value="MOLYBDATE-BINDING PERIPLASMIC PROTEIN"/>
    <property type="match status" value="1"/>
</dbReference>
<keyword evidence="6" id="KW-1185">Reference proteome</keyword>
<evidence type="ECO:0000313" key="6">
    <source>
        <dbReference type="Proteomes" id="UP000199705"/>
    </source>
</evidence>
<keyword evidence="4" id="KW-0500">Molybdenum</keyword>
<dbReference type="InterPro" id="IPR005950">
    <property type="entry name" value="ModA"/>
</dbReference>
<dbReference type="Gene3D" id="3.40.190.10">
    <property type="entry name" value="Periplasmic binding protein-like II"/>
    <property type="match status" value="2"/>
</dbReference>
<reference evidence="6" key="1">
    <citation type="submission" date="2016-10" db="EMBL/GenBank/DDBJ databases">
        <authorList>
            <person name="Varghese N."/>
            <person name="Submissions S."/>
        </authorList>
    </citation>
    <scope>NUCLEOTIDE SEQUENCE [LARGE SCALE GENOMIC DNA]</scope>
    <source>
        <strain evidence="6">Gh-67</strain>
    </source>
</reference>
<dbReference type="STRING" id="551996.SAMN05192573_12071"/>
<organism evidence="5 6">
    <name type="scientific">Mucilaginibacter gossypii</name>
    <dbReference type="NCBI Taxonomy" id="551996"/>
    <lineage>
        <taxon>Bacteria</taxon>
        <taxon>Pseudomonadati</taxon>
        <taxon>Bacteroidota</taxon>
        <taxon>Sphingobacteriia</taxon>
        <taxon>Sphingobacteriales</taxon>
        <taxon>Sphingobacteriaceae</taxon>
        <taxon>Mucilaginibacter</taxon>
    </lineage>
</organism>
<evidence type="ECO:0000256" key="2">
    <source>
        <dbReference type="ARBA" id="ARBA00022723"/>
    </source>
</evidence>
<dbReference type="EMBL" id="FNCG01000020">
    <property type="protein sequence ID" value="SDI41305.1"/>
    <property type="molecule type" value="Genomic_DNA"/>
</dbReference>
<dbReference type="InterPro" id="IPR050682">
    <property type="entry name" value="ModA/WtpA"/>
</dbReference>
<accession>A0A1G8KCY2</accession>
<dbReference type="Pfam" id="PF13531">
    <property type="entry name" value="SBP_bac_11"/>
    <property type="match status" value="1"/>
</dbReference>
<sequence length="277" mass="30321">MCFITKTKTVACKLKTIKQMQSEHYNAGLKKSILFLFALLFTASLTVNAQNIRVAAAANLQPVMAVLQKDFKQKTGITIDVVIGSSGKLVAQISNGAPFDVFLSADMTFPEMLFKNGFAKEKPVVYASGSLIICSTQNIGFENWERLLLSARIKKIAIANPAIAPYGRAAEQSLRDKGILDDAKSKAVYGESISQVNTYITTGVADIGFTTQSLVKELRNKTPLFYMVVDPKTYDPILQGIVILKHGAVNPAAGKFYRYILSPAAKSIFKAYGYRVQ</sequence>
<feature type="binding site" evidence="4">
    <location>
        <position position="86"/>
    </location>
    <ligand>
        <name>molybdate</name>
        <dbReference type="ChEBI" id="CHEBI:36264"/>
    </ligand>
</feature>
<feature type="binding site" evidence="4">
    <location>
        <position position="193"/>
    </location>
    <ligand>
        <name>molybdate</name>
        <dbReference type="ChEBI" id="CHEBI:36264"/>
    </ligand>
</feature>
<evidence type="ECO:0000313" key="5">
    <source>
        <dbReference type="EMBL" id="SDI41305.1"/>
    </source>
</evidence>
<gene>
    <name evidence="5" type="ORF">SAMN05192573_12071</name>
</gene>
<proteinExistence type="inferred from homology"/>
<dbReference type="NCBIfam" id="TIGR01256">
    <property type="entry name" value="modA"/>
    <property type="match status" value="1"/>
</dbReference>
<dbReference type="GO" id="GO:0030973">
    <property type="term" value="F:molybdate ion binding"/>
    <property type="evidence" value="ECO:0007669"/>
    <property type="project" value="InterPro"/>
</dbReference>
<keyword evidence="3" id="KW-0732">Signal</keyword>
<keyword evidence="2 4" id="KW-0479">Metal-binding</keyword>
<evidence type="ECO:0000256" key="1">
    <source>
        <dbReference type="ARBA" id="ARBA00009175"/>
    </source>
</evidence>
<protein>
    <submittedName>
        <fullName evidence="5">Molybdate transport system substrate-binding protein</fullName>
    </submittedName>
</protein>
<evidence type="ECO:0000256" key="3">
    <source>
        <dbReference type="ARBA" id="ARBA00022729"/>
    </source>
</evidence>
<dbReference type="SUPFAM" id="SSF53850">
    <property type="entry name" value="Periplasmic binding protein-like II"/>
    <property type="match status" value="1"/>
</dbReference>
<dbReference type="GO" id="GO:0015689">
    <property type="term" value="P:molybdate ion transport"/>
    <property type="evidence" value="ECO:0007669"/>
    <property type="project" value="InterPro"/>
</dbReference>
<dbReference type="GO" id="GO:0046872">
    <property type="term" value="F:metal ion binding"/>
    <property type="evidence" value="ECO:0007669"/>
    <property type="project" value="UniProtKB-KW"/>
</dbReference>
<evidence type="ECO:0000256" key="4">
    <source>
        <dbReference type="PIRSR" id="PIRSR004846-1"/>
    </source>
</evidence>
<dbReference type="CDD" id="cd13539">
    <property type="entry name" value="PBP2_AvModA"/>
    <property type="match status" value="1"/>
</dbReference>
<dbReference type="Proteomes" id="UP000199705">
    <property type="component" value="Unassembled WGS sequence"/>
</dbReference>
<dbReference type="InterPro" id="IPR044084">
    <property type="entry name" value="AvModA-like_subst-bd"/>
</dbReference>
<comment type="similarity">
    <text evidence="1">Belongs to the bacterial solute-binding protein ModA family.</text>
</comment>